<dbReference type="EMBL" id="JACVVK020000037">
    <property type="protein sequence ID" value="KAK7500401.1"/>
    <property type="molecule type" value="Genomic_DNA"/>
</dbReference>
<evidence type="ECO:0000313" key="2">
    <source>
        <dbReference type="EMBL" id="KAK7500401.1"/>
    </source>
</evidence>
<feature type="transmembrane region" description="Helical" evidence="1">
    <location>
        <begin position="7"/>
        <end position="27"/>
    </location>
</feature>
<keyword evidence="1" id="KW-0472">Membrane</keyword>
<comment type="caution">
    <text evidence="2">The sequence shown here is derived from an EMBL/GenBank/DDBJ whole genome shotgun (WGS) entry which is preliminary data.</text>
</comment>
<dbReference type="Proteomes" id="UP001519460">
    <property type="component" value="Unassembled WGS sequence"/>
</dbReference>
<dbReference type="AlphaFoldDB" id="A0ABD0LMD1"/>
<proteinExistence type="predicted"/>
<accession>A0ABD0LMD1</accession>
<keyword evidence="3" id="KW-1185">Reference proteome</keyword>
<gene>
    <name evidence="2" type="ORF">BaRGS_00008308</name>
</gene>
<protein>
    <submittedName>
        <fullName evidence="2">Uncharacterized protein</fullName>
    </submittedName>
</protein>
<evidence type="ECO:0000256" key="1">
    <source>
        <dbReference type="SAM" id="Phobius"/>
    </source>
</evidence>
<evidence type="ECO:0000313" key="3">
    <source>
        <dbReference type="Proteomes" id="UP001519460"/>
    </source>
</evidence>
<keyword evidence="1" id="KW-0812">Transmembrane</keyword>
<keyword evidence="1" id="KW-1133">Transmembrane helix</keyword>
<sequence>MASHEEAISHFIFFGLTPFLWMGSLAATKRDRAEDARDRRMPPLRIAPFSFHFYLQLIREFWQIASEQLKYYTRFILA</sequence>
<reference evidence="2 3" key="1">
    <citation type="journal article" date="2023" name="Sci. Data">
        <title>Genome assembly of the Korean intertidal mud-creeper Batillaria attramentaria.</title>
        <authorList>
            <person name="Patra A.K."/>
            <person name="Ho P.T."/>
            <person name="Jun S."/>
            <person name="Lee S.J."/>
            <person name="Kim Y."/>
            <person name="Won Y.J."/>
        </authorList>
    </citation>
    <scope>NUCLEOTIDE SEQUENCE [LARGE SCALE GENOMIC DNA]</scope>
    <source>
        <strain evidence="2">Wonlab-2016</strain>
    </source>
</reference>
<organism evidence="2 3">
    <name type="scientific">Batillaria attramentaria</name>
    <dbReference type="NCBI Taxonomy" id="370345"/>
    <lineage>
        <taxon>Eukaryota</taxon>
        <taxon>Metazoa</taxon>
        <taxon>Spiralia</taxon>
        <taxon>Lophotrochozoa</taxon>
        <taxon>Mollusca</taxon>
        <taxon>Gastropoda</taxon>
        <taxon>Caenogastropoda</taxon>
        <taxon>Sorbeoconcha</taxon>
        <taxon>Cerithioidea</taxon>
        <taxon>Batillariidae</taxon>
        <taxon>Batillaria</taxon>
    </lineage>
</organism>
<name>A0ABD0LMD1_9CAEN</name>